<protein>
    <submittedName>
        <fullName evidence="2">Uncharacterized protein</fullName>
    </submittedName>
</protein>
<evidence type="ECO:0000313" key="2">
    <source>
        <dbReference type="EMBL" id="APT85068.1"/>
    </source>
</evidence>
<evidence type="ECO:0000256" key="1">
    <source>
        <dbReference type="SAM" id="Phobius"/>
    </source>
</evidence>
<dbReference type="STRING" id="1431546.CAQU_08290"/>
<keyword evidence="1" id="KW-0812">Transmembrane</keyword>
<gene>
    <name evidence="2" type="ORF">CAQU_08290</name>
</gene>
<feature type="transmembrane region" description="Helical" evidence="1">
    <location>
        <begin position="21"/>
        <end position="40"/>
    </location>
</feature>
<evidence type="ECO:0000313" key="3">
    <source>
        <dbReference type="Proteomes" id="UP000185478"/>
    </source>
</evidence>
<dbReference type="Proteomes" id="UP000185478">
    <property type="component" value="Chromosome"/>
</dbReference>
<proteinExistence type="predicted"/>
<dbReference type="OrthoDB" id="4424946at2"/>
<keyword evidence="3" id="KW-1185">Reference proteome</keyword>
<feature type="transmembrane region" description="Helical" evidence="1">
    <location>
        <begin position="46"/>
        <end position="64"/>
    </location>
</feature>
<dbReference type="KEGG" id="caqu:CAQU_08290"/>
<reference evidence="2 3" key="1">
    <citation type="submission" date="2014-08" db="EMBL/GenBank/DDBJ databases">
        <title>Complete genome sequence of Corynebacterium aquilae S-613T(T) (=DSM 44791(T)), isolated from the choana of a healthy golden eagle.</title>
        <authorList>
            <person name="Ruckert C."/>
            <person name="Albersmeier A."/>
            <person name="Winkler A."/>
            <person name="Kalinowski J."/>
        </authorList>
    </citation>
    <scope>NUCLEOTIDE SEQUENCE [LARGE SCALE GENOMIC DNA]</scope>
    <source>
        <strain evidence="2 3">S-613</strain>
    </source>
</reference>
<organism evidence="2 3">
    <name type="scientific">Corynebacterium aquilae DSM 44791</name>
    <dbReference type="NCBI Taxonomy" id="1431546"/>
    <lineage>
        <taxon>Bacteria</taxon>
        <taxon>Bacillati</taxon>
        <taxon>Actinomycetota</taxon>
        <taxon>Actinomycetes</taxon>
        <taxon>Mycobacteriales</taxon>
        <taxon>Corynebacteriaceae</taxon>
        <taxon>Corynebacterium</taxon>
    </lineage>
</organism>
<sequence>MSMQQYPHNPIEQRKQAVRTYTTRGTIEVAGGLIGGIALGLLAGSWTLFILGLVIAVAGGFVNYSRVNKIINHRDPQ</sequence>
<dbReference type="AlphaFoldDB" id="A0A1L7CGU2"/>
<accession>A0A1L7CGU2</accession>
<keyword evidence="1" id="KW-0472">Membrane</keyword>
<dbReference type="RefSeq" id="WP_075726768.1">
    <property type="nucleotide sequence ID" value="NZ_CP009245.1"/>
</dbReference>
<name>A0A1L7CGU2_9CORY</name>
<keyword evidence="1" id="KW-1133">Transmembrane helix</keyword>
<dbReference type="EMBL" id="CP009245">
    <property type="protein sequence ID" value="APT85068.1"/>
    <property type="molecule type" value="Genomic_DNA"/>
</dbReference>